<dbReference type="PANTHER" id="PTHR12537">
    <property type="entry name" value="RNA BINDING PROTEIN PUMILIO-RELATED"/>
    <property type="match status" value="1"/>
</dbReference>
<dbReference type="InterPro" id="IPR011989">
    <property type="entry name" value="ARM-like"/>
</dbReference>
<dbReference type="Gene3D" id="1.25.10.10">
    <property type="entry name" value="Leucine-rich Repeat Variant"/>
    <property type="match status" value="1"/>
</dbReference>
<dbReference type="EMBL" id="CAXAMM010021031">
    <property type="protein sequence ID" value="CAK9049158.1"/>
    <property type="molecule type" value="Genomic_DNA"/>
</dbReference>
<feature type="repeat" description="Pumilio" evidence="2">
    <location>
        <begin position="117"/>
        <end position="153"/>
    </location>
</feature>
<dbReference type="InterPro" id="IPR016024">
    <property type="entry name" value="ARM-type_fold"/>
</dbReference>
<accession>A0ABP0MDK7</accession>
<reference evidence="5 7" key="1">
    <citation type="submission" date="2024-02" db="EMBL/GenBank/DDBJ databases">
        <authorList>
            <person name="Chen Y."/>
            <person name="Shah S."/>
            <person name="Dougan E. K."/>
            <person name="Thang M."/>
            <person name="Chan C."/>
        </authorList>
    </citation>
    <scope>NUCLEOTIDE SEQUENCE [LARGE SCALE GENOMIC DNA]</scope>
</reference>
<proteinExistence type="predicted"/>
<dbReference type="PANTHER" id="PTHR12537:SF12">
    <property type="entry name" value="MATERNAL PROTEIN PUMILIO"/>
    <property type="match status" value="1"/>
</dbReference>
<dbReference type="PROSITE" id="PS50302">
    <property type="entry name" value="PUM"/>
    <property type="match status" value="2"/>
</dbReference>
<dbReference type="InterPro" id="IPR033133">
    <property type="entry name" value="PUM-HD"/>
</dbReference>
<feature type="domain" description="PUM-HD" evidence="4">
    <location>
        <begin position="92"/>
        <end position="243"/>
    </location>
</feature>
<dbReference type="SUPFAM" id="SSF48371">
    <property type="entry name" value="ARM repeat"/>
    <property type="match status" value="1"/>
</dbReference>
<evidence type="ECO:0000256" key="1">
    <source>
        <dbReference type="ARBA" id="ARBA00022737"/>
    </source>
</evidence>
<evidence type="ECO:0000313" key="7">
    <source>
        <dbReference type="Proteomes" id="UP001642464"/>
    </source>
</evidence>
<evidence type="ECO:0000313" key="5">
    <source>
        <dbReference type="EMBL" id="CAK9049158.1"/>
    </source>
</evidence>
<dbReference type="EMBL" id="CAXAMM010021032">
    <property type="protein sequence ID" value="CAK9049159.1"/>
    <property type="molecule type" value="Genomic_DNA"/>
</dbReference>
<feature type="region of interest" description="Disordered" evidence="3">
    <location>
        <begin position="38"/>
        <end position="81"/>
    </location>
</feature>
<name>A0ABP0MDK7_9DINO</name>
<dbReference type="Proteomes" id="UP001642464">
    <property type="component" value="Unassembled WGS sequence"/>
</dbReference>
<evidence type="ECO:0000256" key="2">
    <source>
        <dbReference type="PROSITE-ProRule" id="PRU00317"/>
    </source>
</evidence>
<organism evidence="5 7">
    <name type="scientific">Durusdinium trenchii</name>
    <dbReference type="NCBI Taxonomy" id="1381693"/>
    <lineage>
        <taxon>Eukaryota</taxon>
        <taxon>Sar</taxon>
        <taxon>Alveolata</taxon>
        <taxon>Dinophyceae</taxon>
        <taxon>Suessiales</taxon>
        <taxon>Symbiodiniaceae</taxon>
        <taxon>Durusdinium</taxon>
    </lineage>
</organism>
<dbReference type="PROSITE" id="PS50303">
    <property type="entry name" value="PUM_HD"/>
    <property type="match status" value="1"/>
</dbReference>
<evidence type="ECO:0000259" key="4">
    <source>
        <dbReference type="PROSITE" id="PS50303"/>
    </source>
</evidence>
<dbReference type="InterPro" id="IPR001313">
    <property type="entry name" value="Pumilio_RNA-bd_rpt"/>
</dbReference>
<comment type="caution">
    <text evidence="5">The sequence shown here is derived from an EMBL/GenBank/DDBJ whole genome shotgun (WGS) entry which is preliminary data.</text>
</comment>
<gene>
    <name evidence="5" type="ORF">SCF082_LOCUS27275</name>
    <name evidence="6" type="ORF">SCF082_LOCUS27276</name>
</gene>
<sequence>MHWNEADRAQTAPLCPERPIADLPHLLSGAPVLHVDESKLPSGFASGDQEDRPASSSSSDAPKGRRQSDARNGTFGKIPMVPGRVSNPGMAWFNKNTCEQLQHQLQDNIDVSQAIEALKGHVWDLSRHPVGCRLVQLALERGNQQEAASLALELKTHVQEAMTSPHANYVLQKLVTQLTWSKGASFVAWELRGDAADLARHRFGCRIFCRLIEFHAAKEGTEDLVAPWKIEEWSPSKPRAKSL</sequence>
<feature type="repeat" description="Pumilio" evidence="2">
    <location>
        <begin position="190"/>
        <end position="226"/>
    </location>
</feature>
<dbReference type="SMART" id="SM00025">
    <property type="entry name" value="Pumilio"/>
    <property type="match status" value="3"/>
</dbReference>
<dbReference type="Pfam" id="PF00806">
    <property type="entry name" value="PUF"/>
    <property type="match status" value="3"/>
</dbReference>
<keyword evidence="7" id="KW-1185">Reference proteome</keyword>
<protein>
    <submittedName>
        <fullName evidence="5">Pumilio homolog 2 (Pumilio-2)</fullName>
    </submittedName>
</protein>
<evidence type="ECO:0000313" key="6">
    <source>
        <dbReference type="EMBL" id="CAK9049159.1"/>
    </source>
</evidence>
<evidence type="ECO:0000256" key="3">
    <source>
        <dbReference type="SAM" id="MobiDB-lite"/>
    </source>
</evidence>
<keyword evidence="1" id="KW-0677">Repeat</keyword>